<dbReference type="Pfam" id="PF05598">
    <property type="entry name" value="DUF772"/>
    <property type="match status" value="1"/>
</dbReference>
<feature type="region of interest" description="Disordered" evidence="1">
    <location>
        <begin position="368"/>
        <end position="390"/>
    </location>
</feature>
<proteinExistence type="predicted"/>
<evidence type="ECO:0000313" key="3">
    <source>
        <dbReference type="EMBL" id="SDU44082.1"/>
    </source>
</evidence>
<gene>
    <name evidence="3" type="ORF">SAMN04488548_1341194</name>
</gene>
<evidence type="ECO:0000256" key="1">
    <source>
        <dbReference type="SAM" id="MobiDB-lite"/>
    </source>
</evidence>
<feature type="domain" description="Transposase InsH N-terminal" evidence="2">
    <location>
        <begin position="30"/>
        <end position="119"/>
    </location>
</feature>
<protein>
    <submittedName>
        <fullName evidence="3">Transposase</fullName>
    </submittedName>
</protein>
<sequence length="532" mass="57768">MDSGDDVLVAKGYRPVQRDQQFLMPPSMREWLSADDPVWLVIDTVASLDTSAVQAVRKTGGAGRAAYHPDMLLTLLIWGWAQGQRSSRQLERLCHRDVTYRIICAGDVPDHVTIARFRADCAPAIEVLFTQVLMLCARVGMGRLGVVALDGVKIASNASLSANRSERGLQEALAAEAARAAAEHAAADVTEDDDNDHLPPQLHDPGSRRERIAAALAEVQAHDRAVRQPHVKAVEQAQQRADTARSLLETTTAEVERTRAQRRGTPPPEISAAEYATLTRTLDKAIADQQAVIDRYRPGQRGRAPTPVEESYDVVRARRNLERAVMRRNERLRAAAAKAEAHVVRAENRTLDAAQAAVDAAEAAVDAATTRAHTPSDKHPRRNITDPQSRMMPLRGGGWLQGFNCQAVTSDDGLIIATGVGNSPADAPTFSAMLDKAVTAAALIDTHRPHPPETTGIGVVLADAGYLSEHNLTTPRTRSAHRDRQKPGSFRSRETHTDPRGATPTSLADRSHGPPVGHPRGARALLPTRPYR</sequence>
<dbReference type="Proteomes" id="UP000183180">
    <property type="component" value="Unassembled WGS sequence"/>
</dbReference>
<feature type="compositionally biased region" description="Basic and acidic residues" evidence="1">
    <location>
        <begin position="480"/>
        <end position="499"/>
    </location>
</feature>
<feature type="region of interest" description="Disordered" evidence="1">
    <location>
        <begin position="470"/>
        <end position="532"/>
    </location>
</feature>
<evidence type="ECO:0000259" key="2">
    <source>
        <dbReference type="Pfam" id="PF05598"/>
    </source>
</evidence>
<dbReference type="AlphaFoldDB" id="A0A1H2IJ18"/>
<name>A0A1H2IJ18_9ACTN</name>
<dbReference type="PANTHER" id="PTHR33408">
    <property type="entry name" value="TRANSPOSASE"/>
    <property type="match status" value="1"/>
</dbReference>
<accession>A0A1H2IJ18</accession>
<organism evidence="3 4">
    <name type="scientific">Gordonia westfalica</name>
    <dbReference type="NCBI Taxonomy" id="158898"/>
    <lineage>
        <taxon>Bacteria</taxon>
        <taxon>Bacillati</taxon>
        <taxon>Actinomycetota</taxon>
        <taxon>Actinomycetes</taxon>
        <taxon>Mycobacteriales</taxon>
        <taxon>Gordoniaceae</taxon>
        <taxon>Gordonia</taxon>
    </lineage>
</organism>
<feature type="region of interest" description="Disordered" evidence="1">
    <location>
        <begin position="180"/>
        <end position="205"/>
    </location>
</feature>
<reference evidence="3 4" key="1">
    <citation type="submission" date="2016-10" db="EMBL/GenBank/DDBJ databases">
        <authorList>
            <person name="de Groot N.N."/>
        </authorList>
    </citation>
    <scope>NUCLEOTIDE SEQUENCE [LARGE SCALE GENOMIC DNA]</scope>
    <source>
        <strain evidence="3 4">DSM 44215</strain>
    </source>
</reference>
<dbReference type="STRING" id="158898.SAMN04488548_1341194"/>
<evidence type="ECO:0000313" key="4">
    <source>
        <dbReference type="Proteomes" id="UP000183180"/>
    </source>
</evidence>
<dbReference type="InterPro" id="IPR008490">
    <property type="entry name" value="Transposase_InsH_N"/>
</dbReference>
<dbReference type="EMBL" id="FNLM01000034">
    <property type="protein sequence ID" value="SDU44082.1"/>
    <property type="molecule type" value="Genomic_DNA"/>
</dbReference>